<protein>
    <submittedName>
        <fullName evidence="1">Uncharacterized protein</fullName>
    </submittedName>
</protein>
<organism evidence="1 2">
    <name type="scientific">Alicyclobacillus ferrooxydans</name>
    <dbReference type="NCBI Taxonomy" id="471514"/>
    <lineage>
        <taxon>Bacteria</taxon>
        <taxon>Bacillati</taxon>
        <taxon>Bacillota</taxon>
        <taxon>Bacilli</taxon>
        <taxon>Bacillales</taxon>
        <taxon>Alicyclobacillaceae</taxon>
        <taxon>Alicyclobacillus</taxon>
    </lineage>
</organism>
<dbReference type="RefSeq" id="WP_054970945.1">
    <property type="nucleotide sequence ID" value="NZ_LJCO01000085.1"/>
</dbReference>
<evidence type="ECO:0000313" key="2">
    <source>
        <dbReference type="Proteomes" id="UP000050482"/>
    </source>
</evidence>
<accession>A0A0P9ETC6</accession>
<dbReference type="PATRIC" id="fig|471514.4.peg.1087"/>
<comment type="caution">
    <text evidence="1">The sequence shown here is derived from an EMBL/GenBank/DDBJ whole genome shotgun (WGS) entry which is preliminary data.</text>
</comment>
<dbReference type="Proteomes" id="UP000050482">
    <property type="component" value="Unassembled WGS sequence"/>
</dbReference>
<keyword evidence="2" id="KW-1185">Reference proteome</keyword>
<dbReference type="EMBL" id="LJCO01000085">
    <property type="protein sequence ID" value="KPV42038.1"/>
    <property type="molecule type" value="Genomic_DNA"/>
</dbReference>
<dbReference type="OrthoDB" id="9894029at2"/>
<evidence type="ECO:0000313" key="1">
    <source>
        <dbReference type="EMBL" id="KPV42038.1"/>
    </source>
</evidence>
<name>A0A0P9ETC6_9BACL</name>
<sequence>MSWWNEAVIGVPRVTWKKIEDLVDEVYYMEQGDELESHERRDLAERLAVHILEEYVQQYFGESAKVAAEMFRQRRRERQKFLG</sequence>
<dbReference type="AlphaFoldDB" id="A0A0P9ETC6"/>
<dbReference type="STRING" id="471514.AN477_19915"/>
<gene>
    <name evidence="1" type="ORF">AN477_19915</name>
</gene>
<proteinExistence type="predicted"/>
<reference evidence="1 2" key="1">
    <citation type="submission" date="2015-09" db="EMBL/GenBank/DDBJ databases">
        <title>Draft genome sequence of Alicyclobacillus ferrooxydans DSM 22381.</title>
        <authorList>
            <person name="Hemp J."/>
        </authorList>
    </citation>
    <scope>NUCLEOTIDE SEQUENCE [LARGE SCALE GENOMIC DNA]</scope>
    <source>
        <strain evidence="1 2">TC-34</strain>
    </source>
</reference>